<dbReference type="Pfam" id="PF13864">
    <property type="entry name" value="Enkurin"/>
    <property type="match status" value="1"/>
</dbReference>
<gene>
    <name evidence="8" type="ORF">PSON_ATCC_30995.1.T0500146</name>
</gene>
<comment type="caution">
    <text evidence="8">The sequence shown here is derived from an EMBL/GenBank/DDBJ whole genome shotgun (WGS) entry which is preliminary data.</text>
</comment>
<evidence type="ECO:0000256" key="2">
    <source>
        <dbReference type="ARBA" id="ARBA00004245"/>
    </source>
</evidence>
<evidence type="ECO:0000256" key="1">
    <source>
        <dbReference type="ARBA" id="ARBA00004138"/>
    </source>
</evidence>
<dbReference type="PANTHER" id="PTHR21490">
    <property type="entry name" value="ENKURIN-RELATED"/>
    <property type="match status" value="1"/>
</dbReference>
<dbReference type="Proteomes" id="UP000692954">
    <property type="component" value="Unassembled WGS sequence"/>
</dbReference>
<keyword evidence="9" id="KW-1185">Reference proteome</keyword>
<dbReference type="GO" id="GO:0005856">
    <property type="term" value="C:cytoskeleton"/>
    <property type="evidence" value="ECO:0007669"/>
    <property type="project" value="UniProtKB-SubCell"/>
</dbReference>
<sequence length="266" mass="31434">MEESIYNIIIEDPIPHKRQKKYKSQFPGTIQPSYSTFGNQSNVIQVKNISGDYQLSSRRYASESGTIGKTKTQQLSPIKPRIMGTNNLDEWIEKGSIVRSREFTNSHRNKLKPLVPKSNEKPTMGLQSNRNFIATNKIDVILKSPKQIQEQPNWLTKKDYGSIPLYLSQIKDQLQQSYLEQQDYAKRQQEAENDKLQLLPEQELQQIREGLKQRYDEVNKQYQQYTHLKKFDTVGLKRRKEQFEKELIQIEKDMDKMKKQYVFIEK</sequence>
<evidence type="ECO:0000256" key="4">
    <source>
        <dbReference type="ARBA" id="ARBA00023212"/>
    </source>
</evidence>
<dbReference type="OrthoDB" id="2123594at2759"/>
<dbReference type="EMBL" id="CAJJDN010000050">
    <property type="protein sequence ID" value="CAD8086701.1"/>
    <property type="molecule type" value="Genomic_DNA"/>
</dbReference>
<reference evidence="8" key="1">
    <citation type="submission" date="2021-01" db="EMBL/GenBank/DDBJ databases">
        <authorList>
            <consortium name="Genoscope - CEA"/>
            <person name="William W."/>
        </authorList>
    </citation>
    <scope>NUCLEOTIDE SEQUENCE</scope>
</reference>
<dbReference type="InterPro" id="IPR052102">
    <property type="entry name" value="Enkurin_domain-protein"/>
</dbReference>
<keyword evidence="3" id="KW-0963">Cytoplasm</keyword>
<evidence type="ECO:0000313" key="9">
    <source>
        <dbReference type="Proteomes" id="UP000692954"/>
    </source>
</evidence>
<feature type="domain" description="Enkurin" evidence="7">
    <location>
        <begin position="171"/>
        <end position="265"/>
    </location>
</feature>
<keyword evidence="5" id="KW-0966">Cell projection</keyword>
<dbReference type="AlphaFoldDB" id="A0A8S1N9E3"/>
<organism evidence="8 9">
    <name type="scientific">Paramecium sonneborni</name>
    <dbReference type="NCBI Taxonomy" id="65129"/>
    <lineage>
        <taxon>Eukaryota</taxon>
        <taxon>Sar</taxon>
        <taxon>Alveolata</taxon>
        <taxon>Ciliophora</taxon>
        <taxon>Intramacronucleata</taxon>
        <taxon>Oligohymenophorea</taxon>
        <taxon>Peniculida</taxon>
        <taxon>Parameciidae</taxon>
        <taxon>Paramecium</taxon>
    </lineage>
</organism>
<protein>
    <recommendedName>
        <fullName evidence="7">Enkurin domain-containing protein</fullName>
    </recommendedName>
</protein>
<feature type="coiled-coil region" evidence="6">
    <location>
        <begin position="201"/>
        <end position="260"/>
    </location>
</feature>
<dbReference type="GO" id="GO:0005929">
    <property type="term" value="C:cilium"/>
    <property type="evidence" value="ECO:0007669"/>
    <property type="project" value="UniProtKB-SubCell"/>
</dbReference>
<name>A0A8S1N9E3_9CILI</name>
<dbReference type="GO" id="GO:0005516">
    <property type="term" value="F:calmodulin binding"/>
    <property type="evidence" value="ECO:0007669"/>
    <property type="project" value="TreeGrafter"/>
</dbReference>
<evidence type="ECO:0000256" key="6">
    <source>
        <dbReference type="SAM" id="Coils"/>
    </source>
</evidence>
<accession>A0A8S1N9E3</accession>
<proteinExistence type="predicted"/>
<evidence type="ECO:0000256" key="5">
    <source>
        <dbReference type="ARBA" id="ARBA00023273"/>
    </source>
</evidence>
<comment type="subcellular location">
    <subcellularLocation>
        <location evidence="1">Cell projection</location>
        <location evidence="1">Cilium</location>
    </subcellularLocation>
    <subcellularLocation>
        <location evidence="2">Cytoplasm</location>
        <location evidence="2">Cytoskeleton</location>
    </subcellularLocation>
</comment>
<dbReference type="PROSITE" id="PS51665">
    <property type="entry name" value="ENKURIN"/>
    <property type="match status" value="1"/>
</dbReference>
<dbReference type="PANTHER" id="PTHR21490:SF0">
    <property type="entry name" value="ENKURIN"/>
    <property type="match status" value="1"/>
</dbReference>
<evidence type="ECO:0000256" key="3">
    <source>
        <dbReference type="ARBA" id="ARBA00022490"/>
    </source>
</evidence>
<keyword evidence="6" id="KW-0175">Coiled coil</keyword>
<evidence type="ECO:0000313" key="8">
    <source>
        <dbReference type="EMBL" id="CAD8086701.1"/>
    </source>
</evidence>
<keyword evidence="4" id="KW-0206">Cytoskeleton</keyword>
<dbReference type="InterPro" id="IPR027012">
    <property type="entry name" value="Enkurin_dom"/>
</dbReference>
<evidence type="ECO:0000259" key="7">
    <source>
        <dbReference type="PROSITE" id="PS51665"/>
    </source>
</evidence>